<name>A0A2N5X5H4_9GAMM</name>
<reference evidence="1 2" key="1">
    <citation type="submission" date="2018-01" db="EMBL/GenBank/DDBJ databases">
        <title>The draft genome sequence of Halioglobus lutimaris HF004.</title>
        <authorList>
            <person name="Du Z.-J."/>
            <person name="Shi M.-J."/>
        </authorList>
    </citation>
    <scope>NUCLEOTIDE SEQUENCE [LARGE SCALE GENOMIC DNA]</scope>
    <source>
        <strain evidence="1 2">HF004</strain>
    </source>
</reference>
<sequence length="64" mass="7376">MRVWPLRLALPPARCRITAANGSSLANYAHCYREFIDRTHDRARNARLNWEQLSPSMTMAMESA</sequence>
<dbReference type="Proteomes" id="UP000235005">
    <property type="component" value="Unassembled WGS sequence"/>
</dbReference>
<dbReference type="EMBL" id="PKUS01000005">
    <property type="protein sequence ID" value="PLW69727.1"/>
    <property type="molecule type" value="Genomic_DNA"/>
</dbReference>
<protein>
    <submittedName>
        <fullName evidence="1">Uncharacterized protein</fullName>
    </submittedName>
</protein>
<comment type="caution">
    <text evidence="1">The sequence shown here is derived from an EMBL/GenBank/DDBJ whole genome shotgun (WGS) entry which is preliminary data.</text>
</comment>
<keyword evidence="2" id="KW-1185">Reference proteome</keyword>
<gene>
    <name evidence="1" type="ORF">C0039_06900</name>
</gene>
<organism evidence="1 2">
    <name type="scientific">Pseudohalioglobus lutimaris</name>
    <dbReference type="NCBI Taxonomy" id="1737061"/>
    <lineage>
        <taxon>Bacteria</taxon>
        <taxon>Pseudomonadati</taxon>
        <taxon>Pseudomonadota</taxon>
        <taxon>Gammaproteobacteria</taxon>
        <taxon>Cellvibrionales</taxon>
        <taxon>Halieaceae</taxon>
        <taxon>Pseudohalioglobus</taxon>
    </lineage>
</organism>
<proteinExistence type="predicted"/>
<evidence type="ECO:0000313" key="1">
    <source>
        <dbReference type="EMBL" id="PLW69727.1"/>
    </source>
</evidence>
<dbReference type="AlphaFoldDB" id="A0A2N5X5H4"/>
<accession>A0A2N5X5H4</accession>
<evidence type="ECO:0000313" key="2">
    <source>
        <dbReference type="Proteomes" id="UP000235005"/>
    </source>
</evidence>